<dbReference type="EMBL" id="LKAM01000004">
    <property type="protein sequence ID" value="KUM49049.1"/>
    <property type="molecule type" value="Genomic_DNA"/>
</dbReference>
<comment type="caution">
    <text evidence="1">The sequence shown here is derived from an EMBL/GenBank/DDBJ whole genome shotgun (WGS) entry which is preliminary data.</text>
</comment>
<evidence type="ECO:0000313" key="1">
    <source>
        <dbReference type="EMBL" id="KUM49049.1"/>
    </source>
</evidence>
<proteinExistence type="predicted"/>
<organism evidence="1">
    <name type="scientific">Picea glauca</name>
    <name type="common">White spruce</name>
    <name type="synonym">Pinus glauca</name>
    <dbReference type="NCBI Taxonomy" id="3330"/>
    <lineage>
        <taxon>Eukaryota</taxon>
        <taxon>Viridiplantae</taxon>
        <taxon>Streptophyta</taxon>
        <taxon>Embryophyta</taxon>
        <taxon>Tracheophyta</taxon>
        <taxon>Spermatophyta</taxon>
        <taxon>Pinopsida</taxon>
        <taxon>Pinidae</taxon>
        <taxon>Conifers I</taxon>
        <taxon>Pinales</taxon>
        <taxon>Pinaceae</taxon>
        <taxon>Picea</taxon>
    </lineage>
</organism>
<keyword evidence="1" id="KW-0496">Mitochondrion</keyword>
<gene>
    <name evidence="1" type="ORF">ABT39_MTgene4386</name>
</gene>
<geneLocation type="mitochondrion" evidence="1"/>
<protein>
    <submittedName>
        <fullName evidence="1">Uncharacterized protein</fullName>
    </submittedName>
</protein>
<reference evidence="1" key="1">
    <citation type="journal article" date="2015" name="Genome Biol. Evol.">
        <title>Organellar Genomes of White Spruce (Picea glauca): Assembly and Annotation.</title>
        <authorList>
            <person name="Jackman S.D."/>
            <person name="Warren R.L."/>
            <person name="Gibb E.A."/>
            <person name="Vandervalk B.P."/>
            <person name="Mohamadi H."/>
            <person name="Chu J."/>
            <person name="Raymond A."/>
            <person name="Pleasance S."/>
            <person name="Coope R."/>
            <person name="Wildung M.R."/>
            <person name="Ritland C.E."/>
            <person name="Bousquet J."/>
            <person name="Jones S.J."/>
            <person name="Bohlmann J."/>
            <person name="Birol I."/>
        </authorList>
    </citation>
    <scope>NUCLEOTIDE SEQUENCE [LARGE SCALE GENOMIC DNA]</scope>
    <source>
        <tissue evidence="1">Flushing bud</tissue>
    </source>
</reference>
<accession>A0A101M152</accession>
<dbReference type="AlphaFoldDB" id="A0A101M152"/>
<sequence length="66" mass="7164">MEGPQGRCTATCERMHDLSVEQGRTDSSSGVTIAVAHSRVEVGKCVDGLHHRFTESTGRRLYLCSG</sequence>
<name>A0A101M152_PICGL</name>